<evidence type="ECO:0000313" key="9">
    <source>
        <dbReference type="Proteomes" id="UP000821853"/>
    </source>
</evidence>
<evidence type="ECO:0000256" key="5">
    <source>
        <dbReference type="PROSITE-ProRule" id="PRU00309"/>
    </source>
</evidence>
<dbReference type="GO" id="GO:0008270">
    <property type="term" value="F:zinc ion binding"/>
    <property type="evidence" value="ECO:0007669"/>
    <property type="project" value="UniProtKB-KW"/>
</dbReference>
<evidence type="ECO:0000256" key="2">
    <source>
        <dbReference type="ARBA" id="ARBA00022771"/>
    </source>
</evidence>
<dbReference type="InterPro" id="IPR006612">
    <property type="entry name" value="THAP_Znf"/>
</dbReference>
<keyword evidence="9" id="KW-1185">Reference proteome</keyword>
<dbReference type="VEuPathDB" id="VectorBase:HLOH_059714"/>
<dbReference type="GO" id="GO:0003677">
    <property type="term" value="F:DNA binding"/>
    <property type="evidence" value="ECO:0007669"/>
    <property type="project" value="UniProtKB-UniRule"/>
</dbReference>
<dbReference type="Pfam" id="PF05485">
    <property type="entry name" value="THAP"/>
    <property type="match status" value="1"/>
</dbReference>
<keyword evidence="2 5" id="KW-0863">Zinc-finger</keyword>
<accession>A0A9J6G6L8</accession>
<evidence type="ECO:0000256" key="6">
    <source>
        <dbReference type="SAM" id="MobiDB-lite"/>
    </source>
</evidence>
<name>A0A9J6G6L8_HAELO</name>
<keyword evidence="4 5" id="KW-0238">DNA-binding</keyword>
<gene>
    <name evidence="8" type="ORF">HPB48_011789</name>
</gene>
<organism evidence="8 9">
    <name type="scientific">Haemaphysalis longicornis</name>
    <name type="common">Bush tick</name>
    <dbReference type="NCBI Taxonomy" id="44386"/>
    <lineage>
        <taxon>Eukaryota</taxon>
        <taxon>Metazoa</taxon>
        <taxon>Ecdysozoa</taxon>
        <taxon>Arthropoda</taxon>
        <taxon>Chelicerata</taxon>
        <taxon>Arachnida</taxon>
        <taxon>Acari</taxon>
        <taxon>Parasitiformes</taxon>
        <taxon>Ixodida</taxon>
        <taxon>Ixodoidea</taxon>
        <taxon>Ixodidae</taxon>
        <taxon>Haemaphysalinae</taxon>
        <taxon>Haemaphysalis</taxon>
    </lineage>
</organism>
<sequence>MSGINRKSQPCAVIGCKAVYWPAVKTKHRVPQDELLRSVWLQRIGLRPSDKRKALLVCGQHFTPDNYFRSPQMATQTEADSAVLPLPAPLSMELYSVAPLPPHFQPPRASLPLLAYDTDSDGAESESDDELPAAEPDSSYHVSFDQSFVSDHAAEEATDPHKERKFIVFESKLRQLFASCQHCHEPCQVLFKVEEGSMLQVESTCHVGHTII</sequence>
<dbReference type="EMBL" id="JABSTR010000005">
    <property type="protein sequence ID" value="KAH9370917.1"/>
    <property type="molecule type" value="Genomic_DNA"/>
</dbReference>
<evidence type="ECO:0000256" key="1">
    <source>
        <dbReference type="ARBA" id="ARBA00022723"/>
    </source>
</evidence>
<evidence type="ECO:0000259" key="7">
    <source>
        <dbReference type="PROSITE" id="PS50950"/>
    </source>
</evidence>
<proteinExistence type="predicted"/>
<dbReference type="PROSITE" id="PS50950">
    <property type="entry name" value="ZF_THAP"/>
    <property type="match status" value="1"/>
</dbReference>
<dbReference type="SUPFAM" id="SSF57716">
    <property type="entry name" value="Glucocorticoid receptor-like (DNA-binding domain)"/>
    <property type="match status" value="1"/>
</dbReference>
<dbReference type="OrthoDB" id="7700858at2759"/>
<reference evidence="8 9" key="1">
    <citation type="journal article" date="2020" name="Cell">
        <title>Large-Scale Comparative Analyses of Tick Genomes Elucidate Their Genetic Diversity and Vector Capacities.</title>
        <authorList>
            <consortium name="Tick Genome and Microbiome Consortium (TIGMIC)"/>
            <person name="Jia N."/>
            <person name="Wang J."/>
            <person name="Shi W."/>
            <person name="Du L."/>
            <person name="Sun Y."/>
            <person name="Zhan W."/>
            <person name="Jiang J.F."/>
            <person name="Wang Q."/>
            <person name="Zhang B."/>
            <person name="Ji P."/>
            <person name="Bell-Sakyi L."/>
            <person name="Cui X.M."/>
            <person name="Yuan T.T."/>
            <person name="Jiang B.G."/>
            <person name="Yang W.F."/>
            <person name="Lam T.T."/>
            <person name="Chang Q.C."/>
            <person name="Ding S.J."/>
            <person name="Wang X.J."/>
            <person name="Zhu J.G."/>
            <person name="Ruan X.D."/>
            <person name="Zhao L."/>
            <person name="Wei J.T."/>
            <person name="Ye R.Z."/>
            <person name="Que T.C."/>
            <person name="Du C.H."/>
            <person name="Zhou Y.H."/>
            <person name="Cheng J.X."/>
            <person name="Dai P.F."/>
            <person name="Guo W.B."/>
            <person name="Han X.H."/>
            <person name="Huang E.J."/>
            <person name="Li L.F."/>
            <person name="Wei W."/>
            <person name="Gao Y.C."/>
            <person name="Liu J.Z."/>
            <person name="Shao H.Z."/>
            <person name="Wang X."/>
            <person name="Wang C.C."/>
            <person name="Yang T.C."/>
            <person name="Huo Q.B."/>
            <person name="Li W."/>
            <person name="Chen H.Y."/>
            <person name="Chen S.E."/>
            <person name="Zhou L.G."/>
            <person name="Ni X.B."/>
            <person name="Tian J.H."/>
            <person name="Sheng Y."/>
            <person name="Liu T."/>
            <person name="Pan Y.S."/>
            <person name="Xia L.Y."/>
            <person name="Li J."/>
            <person name="Zhao F."/>
            <person name="Cao W.C."/>
        </authorList>
    </citation>
    <scope>NUCLEOTIDE SEQUENCE [LARGE SCALE GENOMIC DNA]</scope>
    <source>
        <strain evidence="8">HaeL-2018</strain>
    </source>
</reference>
<evidence type="ECO:0000256" key="4">
    <source>
        <dbReference type="ARBA" id="ARBA00023125"/>
    </source>
</evidence>
<feature type="domain" description="THAP-type" evidence="7">
    <location>
        <begin position="1"/>
        <end position="88"/>
    </location>
</feature>
<keyword evidence="3" id="KW-0862">Zinc</keyword>
<protein>
    <recommendedName>
        <fullName evidence="7">THAP-type domain-containing protein</fullName>
    </recommendedName>
</protein>
<comment type="caution">
    <text evidence="8">The sequence shown here is derived from an EMBL/GenBank/DDBJ whole genome shotgun (WGS) entry which is preliminary data.</text>
</comment>
<feature type="compositionally biased region" description="Acidic residues" evidence="6">
    <location>
        <begin position="118"/>
        <end position="132"/>
    </location>
</feature>
<evidence type="ECO:0000313" key="8">
    <source>
        <dbReference type="EMBL" id="KAH9370917.1"/>
    </source>
</evidence>
<dbReference type="AlphaFoldDB" id="A0A9J6G6L8"/>
<dbReference type="Proteomes" id="UP000821853">
    <property type="component" value="Chromosome 3"/>
</dbReference>
<feature type="region of interest" description="Disordered" evidence="6">
    <location>
        <begin position="118"/>
        <end position="138"/>
    </location>
</feature>
<evidence type="ECO:0000256" key="3">
    <source>
        <dbReference type="ARBA" id="ARBA00022833"/>
    </source>
</evidence>
<keyword evidence="1" id="KW-0479">Metal-binding</keyword>